<dbReference type="STRING" id="1763535.LPB072_07020"/>
<organism evidence="4 7">
    <name type="scientific">Hydrogenophaga crassostreae</name>
    <dbReference type="NCBI Taxonomy" id="1763535"/>
    <lineage>
        <taxon>Bacteria</taxon>
        <taxon>Pseudomonadati</taxon>
        <taxon>Pseudomonadota</taxon>
        <taxon>Betaproteobacteria</taxon>
        <taxon>Burkholderiales</taxon>
        <taxon>Comamonadaceae</taxon>
        <taxon>Hydrogenophaga</taxon>
    </lineage>
</organism>
<dbReference type="SUPFAM" id="SSF51735">
    <property type="entry name" value="NAD(P)-binding Rossmann-fold domains"/>
    <property type="match status" value="1"/>
</dbReference>
<dbReference type="PANTHER" id="PTHR43000">
    <property type="entry name" value="DTDP-D-GLUCOSE 4,6-DEHYDRATASE-RELATED"/>
    <property type="match status" value="1"/>
</dbReference>
<reference evidence="4 7" key="2">
    <citation type="submission" date="2016-10" db="EMBL/GenBank/DDBJ databases">
        <title>Hydorgenophaga sp. LPB0072 isolated from gastropod.</title>
        <authorList>
            <person name="Kim E."/>
            <person name="Yi H."/>
        </authorList>
    </citation>
    <scope>NUCLEOTIDE SEQUENCE [LARGE SCALE GENOMIC DNA]</scope>
    <source>
        <strain evidence="4 7">LPB0072</strain>
    </source>
</reference>
<comment type="similarity">
    <text evidence="2">Belongs to the NAD(P)-dependent epimerase/dehydratase family.</text>
</comment>
<evidence type="ECO:0000313" key="5">
    <source>
        <dbReference type="EMBL" id="OAD40504.1"/>
    </source>
</evidence>
<evidence type="ECO:0000313" key="6">
    <source>
        <dbReference type="Proteomes" id="UP000185657"/>
    </source>
</evidence>
<keyword evidence="6" id="KW-1185">Reference proteome</keyword>
<dbReference type="InterPro" id="IPR036291">
    <property type="entry name" value="NAD(P)-bd_dom_sf"/>
</dbReference>
<name>A0A163CAB8_9BURK</name>
<evidence type="ECO:0000256" key="2">
    <source>
        <dbReference type="ARBA" id="ARBA00007637"/>
    </source>
</evidence>
<evidence type="ECO:0000313" key="7">
    <source>
        <dbReference type="Proteomes" id="UP000185680"/>
    </source>
</evidence>
<dbReference type="CDD" id="cd05232">
    <property type="entry name" value="UDP_G4E_4_SDR_e"/>
    <property type="match status" value="1"/>
</dbReference>
<dbReference type="KEGG" id="hyl:LPB072_07020"/>
<proteinExistence type="inferred from homology"/>
<protein>
    <recommendedName>
        <fullName evidence="3">NAD-dependent epimerase/dehydratase domain-containing protein</fullName>
    </recommendedName>
</protein>
<dbReference type="Proteomes" id="UP000185680">
    <property type="component" value="Chromosome"/>
</dbReference>
<reference evidence="5 6" key="1">
    <citation type="submission" date="2016-02" db="EMBL/GenBank/DDBJ databases">
        <title>Draft genome sequence of Hydrogenophaga sp. LPB0072.</title>
        <authorList>
            <person name="Shin S.-K."/>
            <person name="Yi H."/>
        </authorList>
    </citation>
    <scope>NUCLEOTIDE SEQUENCE [LARGE SCALE GENOMIC DNA]</scope>
    <source>
        <strain evidence="5 6">LPB0072</strain>
    </source>
</reference>
<sequence length="312" mass="33638">MRIAVTGANGFVGRAVCEALRAKQHTVRPIVRQTDPGEPESVAVGPIHGDTDWAHALRDIECIVHCAARVHVMAETETDPLAAFRIVNVQGSQRLAEQAAQAGVKRLVFLSSLKVLGEQTEPGQPFQADAVPQPDDPYGISKWEGEQAVQQAGRVASMDVVVIRPPLVYGPGVKANFQRLLRAVSRGWPLPLGAINNKRSLVNLDNLCDLIAVCVHHPAAPGQVFLVSDGKDVSTPELIQAMGRALGRPARLISIPPACLHLMGRLSGRLAQIERLTGSLQVEIGHTREVLGWTPRTSLQQALQSLVQADLK</sequence>
<dbReference type="Gene3D" id="3.40.50.720">
    <property type="entry name" value="NAD(P)-binding Rossmann-like Domain"/>
    <property type="match status" value="1"/>
</dbReference>
<evidence type="ECO:0000256" key="1">
    <source>
        <dbReference type="ARBA" id="ARBA00005125"/>
    </source>
</evidence>
<comment type="pathway">
    <text evidence="1">Bacterial outer membrane biogenesis; LPS O-antigen biosynthesis.</text>
</comment>
<evidence type="ECO:0000259" key="3">
    <source>
        <dbReference type="Pfam" id="PF01370"/>
    </source>
</evidence>
<gene>
    <name evidence="4" type="ORF">LPB072_07020</name>
    <name evidence="5" type="ORF">LPB72_16505</name>
</gene>
<dbReference type="EMBL" id="LVWD01000030">
    <property type="protein sequence ID" value="OAD40504.1"/>
    <property type="molecule type" value="Genomic_DNA"/>
</dbReference>
<dbReference type="Pfam" id="PF01370">
    <property type="entry name" value="Epimerase"/>
    <property type="match status" value="1"/>
</dbReference>
<dbReference type="Proteomes" id="UP000185657">
    <property type="component" value="Unassembled WGS sequence"/>
</dbReference>
<dbReference type="RefSeq" id="WP_066093210.1">
    <property type="nucleotide sequence ID" value="NZ_CP017476.1"/>
</dbReference>
<dbReference type="OrthoDB" id="9769113at2"/>
<dbReference type="EMBL" id="CP017476">
    <property type="protein sequence ID" value="AOW12632.1"/>
    <property type="molecule type" value="Genomic_DNA"/>
</dbReference>
<dbReference type="AlphaFoldDB" id="A0A163CAB8"/>
<accession>A0A163CAB8</accession>
<dbReference type="InterPro" id="IPR001509">
    <property type="entry name" value="Epimerase_deHydtase"/>
</dbReference>
<feature type="domain" description="NAD-dependent epimerase/dehydratase" evidence="3">
    <location>
        <begin position="3"/>
        <end position="224"/>
    </location>
</feature>
<evidence type="ECO:0000313" key="4">
    <source>
        <dbReference type="EMBL" id="AOW12632.1"/>
    </source>
</evidence>